<keyword evidence="6 14" id="KW-1133">Transmembrane helix</keyword>
<feature type="transmembrane region" description="Helical" evidence="14">
    <location>
        <begin position="153"/>
        <end position="176"/>
    </location>
</feature>
<keyword evidence="17" id="KW-1185">Reference proteome</keyword>
<evidence type="ECO:0000256" key="4">
    <source>
        <dbReference type="ARBA" id="ARBA00022692"/>
    </source>
</evidence>
<feature type="transmembrane region" description="Helical" evidence="14">
    <location>
        <begin position="182"/>
        <end position="203"/>
    </location>
</feature>
<dbReference type="GO" id="GO:0006820">
    <property type="term" value="P:monoatomic anion transport"/>
    <property type="evidence" value="ECO:0007669"/>
    <property type="project" value="TreeGrafter"/>
</dbReference>
<evidence type="ECO:0000259" key="15">
    <source>
        <dbReference type="PROSITE" id="PS50850"/>
    </source>
</evidence>
<name>A0A1I8PPY2_STOCA</name>
<evidence type="ECO:0000256" key="12">
    <source>
        <dbReference type="ARBA" id="ARBA00068450"/>
    </source>
</evidence>
<dbReference type="PANTHER" id="PTHR11662">
    <property type="entry name" value="SOLUTE CARRIER FAMILY 17"/>
    <property type="match status" value="1"/>
</dbReference>
<dbReference type="FunFam" id="1.20.120.540:FF:000001">
    <property type="entry name" value="Blast:Putative inorganic phosphate cotransporter"/>
    <property type="match status" value="1"/>
</dbReference>
<dbReference type="OrthoDB" id="2985014at2759"/>
<evidence type="ECO:0000256" key="9">
    <source>
        <dbReference type="ARBA" id="ARBA00023136"/>
    </source>
</evidence>
<comment type="function">
    <text evidence="11">May be an inorganic phosphate cotransporter.</text>
</comment>
<dbReference type="InterPro" id="IPR036259">
    <property type="entry name" value="MFS_trans_sf"/>
</dbReference>
<proteinExistence type="inferred from homology"/>
<dbReference type="FunFam" id="1.20.1250.20:FF:000003">
    <property type="entry name" value="Solute carrier family 17 member 3"/>
    <property type="match status" value="1"/>
</dbReference>
<comment type="subcellular location">
    <subcellularLocation>
        <location evidence="1">Membrane</location>
        <topology evidence="1">Multi-pass membrane protein</topology>
    </subcellularLocation>
</comment>
<feature type="transmembrane region" description="Helical" evidence="14">
    <location>
        <begin position="351"/>
        <end position="372"/>
    </location>
</feature>
<comment type="similarity">
    <text evidence="2">Belongs to the major facilitator superfamily. Sodium/anion cotransporter family.</text>
</comment>
<feature type="domain" description="Major facilitator superfamily (MFS) profile" evidence="15">
    <location>
        <begin position="20"/>
        <end position="443"/>
    </location>
</feature>
<evidence type="ECO:0000256" key="3">
    <source>
        <dbReference type="ARBA" id="ARBA00022448"/>
    </source>
</evidence>
<dbReference type="InterPro" id="IPR011701">
    <property type="entry name" value="MFS"/>
</dbReference>
<keyword evidence="8" id="KW-0406">Ion transport</keyword>
<feature type="transmembrane region" description="Helical" evidence="14">
    <location>
        <begin position="325"/>
        <end position="344"/>
    </location>
</feature>
<dbReference type="Gene3D" id="1.20.1250.20">
    <property type="entry name" value="MFS general substrate transporter like domains"/>
    <property type="match status" value="2"/>
</dbReference>
<keyword evidence="10" id="KW-0739">Sodium transport</keyword>
<keyword evidence="7" id="KW-0915">Sodium</keyword>
<dbReference type="Proteomes" id="UP000095300">
    <property type="component" value="Unassembled WGS sequence"/>
</dbReference>
<accession>A0A1I8PPY2</accession>
<evidence type="ECO:0000256" key="2">
    <source>
        <dbReference type="ARBA" id="ARBA00008586"/>
    </source>
</evidence>
<evidence type="ECO:0000256" key="7">
    <source>
        <dbReference type="ARBA" id="ARBA00023053"/>
    </source>
</evidence>
<keyword evidence="9 14" id="KW-0472">Membrane</keyword>
<sequence length="482" mass="52796">MSGEEAKGPFFGMRHLQTFLLFFGIVSAFIITVNIGVAVVAMTNAATTNPEFLEFKWSKQEIAYIFSSFSWGYVISQFFAGPLCKELGVKNTFGWTILISAALSAITPYCVMWKGWQAFCLIRFIHGLVQGLTFPCAIQHLAKWLPAKERNRLGAFSFTGMECGTVLALALSGIIAKGSMGWLGIFYVSAGIGFMWCLLWLIFGANSAGETRFISKAEKHFIESSINGASKSDVTKIPTPWKAILTSGPFLALIVVRCAHVYGWSTFETQIPSYFHGVLKMEIKSNALYSALPFLASWFISFVYMFLGDVLQAKGTVSLTALRRIFSSLASWIPALGLIAIGFMNQETKTWALAIMILSVGANSGKTIGILLNNIDLSPNHAGVLMALSNIPAFSMAIISPLVVGFIVTDGSSRLQWQIVFAIASVIFFLGNLVYIIWGSTDAQPWNDENFLAKDSAKSVTKESQSESQPDVAKKETKQNVI</sequence>
<dbReference type="InterPro" id="IPR050382">
    <property type="entry name" value="MFS_Na/Anion_cotransporter"/>
</dbReference>
<protein>
    <recommendedName>
        <fullName evidence="12">Putative inorganic phosphate cotransporter</fullName>
    </recommendedName>
</protein>
<feature type="transmembrane region" description="Helical" evidence="14">
    <location>
        <begin position="62"/>
        <end position="80"/>
    </location>
</feature>
<feature type="transmembrane region" description="Helical" evidence="14">
    <location>
        <begin position="92"/>
        <end position="113"/>
    </location>
</feature>
<evidence type="ECO:0000313" key="16">
    <source>
        <dbReference type="EnsemblMetazoa" id="SCAU010041-PA"/>
    </source>
</evidence>
<feature type="compositionally biased region" description="Basic and acidic residues" evidence="13">
    <location>
        <begin position="472"/>
        <end position="482"/>
    </location>
</feature>
<feature type="transmembrane region" description="Helical" evidence="14">
    <location>
        <begin position="419"/>
        <end position="438"/>
    </location>
</feature>
<evidence type="ECO:0000256" key="11">
    <source>
        <dbReference type="ARBA" id="ARBA00054632"/>
    </source>
</evidence>
<evidence type="ECO:0000256" key="5">
    <source>
        <dbReference type="ARBA" id="ARBA00022847"/>
    </source>
</evidence>
<dbReference type="PANTHER" id="PTHR11662:SF280">
    <property type="entry name" value="FI21844P1-RELATED"/>
    <property type="match status" value="1"/>
</dbReference>
<keyword evidence="4 14" id="KW-0812">Transmembrane</keyword>
<keyword evidence="5" id="KW-0769">Symport</keyword>
<dbReference type="STRING" id="35570.A0A1I8PPY2"/>
<organism evidence="16 17">
    <name type="scientific">Stomoxys calcitrans</name>
    <name type="common">Stable fly</name>
    <name type="synonym">Conops calcitrans</name>
    <dbReference type="NCBI Taxonomy" id="35570"/>
    <lineage>
        <taxon>Eukaryota</taxon>
        <taxon>Metazoa</taxon>
        <taxon>Ecdysozoa</taxon>
        <taxon>Arthropoda</taxon>
        <taxon>Hexapoda</taxon>
        <taxon>Insecta</taxon>
        <taxon>Pterygota</taxon>
        <taxon>Neoptera</taxon>
        <taxon>Endopterygota</taxon>
        <taxon>Diptera</taxon>
        <taxon>Brachycera</taxon>
        <taxon>Muscomorpha</taxon>
        <taxon>Muscoidea</taxon>
        <taxon>Muscidae</taxon>
        <taxon>Stomoxys</taxon>
    </lineage>
</organism>
<evidence type="ECO:0000256" key="14">
    <source>
        <dbReference type="SAM" id="Phobius"/>
    </source>
</evidence>
<feature type="region of interest" description="Disordered" evidence="13">
    <location>
        <begin position="458"/>
        <end position="482"/>
    </location>
</feature>
<feature type="transmembrane region" description="Helical" evidence="14">
    <location>
        <begin position="287"/>
        <end position="305"/>
    </location>
</feature>
<reference evidence="16" key="1">
    <citation type="submission" date="2020-05" db="UniProtKB">
        <authorList>
            <consortium name="EnsemblMetazoa"/>
        </authorList>
    </citation>
    <scope>IDENTIFICATION</scope>
    <source>
        <strain evidence="16">USDA</strain>
    </source>
</reference>
<dbReference type="SUPFAM" id="SSF103473">
    <property type="entry name" value="MFS general substrate transporter"/>
    <property type="match status" value="1"/>
</dbReference>
<evidence type="ECO:0000256" key="10">
    <source>
        <dbReference type="ARBA" id="ARBA00023201"/>
    </source>
</evidence>
<dbReference type="GO" id="GO:0015293">
    <property type="term" value="F:symporter activity"/>
    <property type="evidence" value="ECO:0007669"/>
    <property type="project" value="UniProtKB-KW"/>
</dbReference>
<evidence type="ECO:0000313" key="17">
    <source>
        <dbReference type="Proteomes" id="UP000095300"/>
    </source>
</evidence>
<dbReference type="VEuPathDB" id="VectorBase:SCAU010041"/>
<evidence type="ECO:0000256" key="8">
    <source>
        <dbReference type="ARBA" id="ARBA00023065"/>
    </source>
</evidence>
<gene>
    <name evidence="16" type="primary">106081527</name>
</gene>
<dbReference type="FunFam" id="1.20.1250.20:FF:000144">
    <property type="entry name" value="Picot, isoform B"/>
    <property type="match status" value="1"/>
</dbReference>
<feature type="transmembrane region" description="Helical" evidence="14">
    <location>
        <begin position="384"/>
        <end position="407"/>
    </location>
</feature>
<evidence type="ECO:0000256" key="13">
    <source>
        <dbReference type="SAM" id="MobiDB-lite"/>
    </source>
</evidence>
<evidence type="ECO:0000256" key="6">
    <source>
        <dbReference type="ARBA" id="ARBA00022989"/>
    </source>
</evidence>
<evidence type="ECO:0000256" key="1">
    <source>
        <dbReference type="ARBA" id="ARBA00004141"/>
    </source>
</evidence>
<dbReference type="InterPro" id="IPR020846">
    <property type="entry name" value="MFS_dom"/>
</dbReference>
<dbReference type="GO" id="GO:0016020">
    <property type="term" value="C:membrane"/>
    <property type="evidence" value="ECO:0007669"/>
    <property type="project" value="UniProtKB-SubCell"/>
</dbReference>
<dbReference type="GO" id="GO:0006814">
    <property type="term" value="P:sodium ion transport"/>
    <property type="evidence" value="ECO:0007669"/>
    <property type="project" value="UniProtKB-KW"/>
</dbReference>
<dbReference type="PROSITE" id="PS50850">
    <property type="entry name" value="MFS"/>
    <property type="match status" value="1"/>
</dbReference>
<keyword evidence="3" id="KW-0813">Transport</keyword>
<dbReference type="EnsemblMetazoa" id="SCAU010041-RA">
    <property type="protein sequence ID" value="SCAU010041-PA"/>
    <property type="gene ID" value="SCAU010041"/>
</dbReference>
<dbReference type="Pfam" id="PF07690">
    <property type="entry name" value="MFS_1"/>
    <property type="match status" value="1"/>
</dbReference>
<feature type="transmembrane region" description="Helical" evidence="14">
    <location>
        <begin position="20"/>
        <end position="41"/>
    </location>
</feature>
<dbReference type="AlphaFoldDB" id="A0A1I8PPY2"/>